<evidence type="ECO:0000313" key="1">
    <source>
        <dbReference type="EMBL" id="KAF2574223.1"/>
    </source>
</evidence>
<dbReference type="EMBL" id="QGKY02001015">
    <property type="protein sequence ID" value="KAF2574223.1"/>
    <property type="molecule type" value="Genomic_DNA"/>
</dbReference>
<proteinExistence type="predicted"/>
<organism evidence="1">
    <name type="scientific">Brassica cretica</name>
    <name type="common">Mustard</name>
    <dbReference type="NCBI Taxonomy" id="69181"/>
    <lineage>
        <taxon>Eukaryota</taxon>
        <taxon>Viridiplantae</taxon>
        <taxon>Streptophyta</taxon>
        <taxon>Embryophyta</taxon>
        <taxon>Tracheophyta</taxon>
        <taxon>Spermatophyta</taxon>
        <taxon>Magnoliopsida</taxon>
        <taxon>eudicotyledons</taxon>
        <taxon>Gunneridae</taxon>
        <taxon>Pentapetalae</taxon>
        <taxon>rosids</taxon>
        <taxon>malvids</taxon>
        <taxon>Brassicales</taxon>
        <taxon>Brassicaceae</taxon>
        <taxon>Brassiceae</taxon>
        <taxon>Brassica</taxon>
    </lineage>
</organism>
<dbReference type="AlphaFoldDB" id="A0A8S9IXZ6"/>
<accession>A0A8S9IXZ6</accession>
<gene>
    <name evidence="1" type="ORF">F2Q70_00005316</name>
</gene>
<name>A0A8S9IXZ6_BRACR</name>
<sequence length="219" mass="24372">MIVLLHIIGTSLHAGFNSSEDLSPDSLYAASRPQILRLLTSTSIQAIETNLLAVLSSDEEIKICDAYKKNKFHLNSRVRGVWSFSELSPRGYLACRKAVVVHRLRVHRSVVAVRWLHLFFISSFVIALTCYGRSCFRPASALSSVPHRGTLEAQRRPAVLFFFAGSEYCGLVMLPSQPIVLDISFEEIIRASYSGDDIGISVIQDNKENLTLPSFIVDS</sequence>
<reference evidence="1" key="1">
    <citation type="submission" date="2019-12" db="EMBL/GenBank/DDBJ databases">
        <title>Genome sequencing and annotation of Brassica cretica.</title>
        <authorList>
            <person name="Studholme D.J."/>
            <person name="Sarris P.F."/>
        </authorList>
    </citation>
    <scope>NUCLEOTIDE SEQUENCE</scope>
    <source>
        <strain evidence="1">PFS-102/07</strain>
        <tissue evidence="1">Leaf</tissue>
    </source>
</reference>
<protein>
    <submittedName>
        <fullName evidence="1">Uncharacterized protein</fullName>
    </submittedName>
</protein>
<comment type="caution">
    <text evidence="1">The sequence shown here is derived from an EMBL/GenBank/DDBJ whole genome shotgun (WGS) entry which is preliminary data.</text>
</comment>